<dbReference type="EMBL" id="BK015567">
    <property type="protein sequence ID" value="DAE13575.1"/>
    <property type="molecule type" value="Genomic_DNA"/>
</dbReference>
<proteinExistence type="predicted"/>
<reference evidence="1" key="1">
    <citation type="journal article" date="2021" name="Proc. Natl. Acad. Sci. U.S.A.">
        <title>A Catalog of Tens of Thousands of Viruses from Human Metagenomes Reveals Hidden Associations with Chronic Diseases.</title>
        <authorList>
            <person name="Tisza M.J."/>
            <person name="Buck C.B."/>
        </authorList>
    </citation>
    <scope>NUCLEOTIDE SEQUENCE</scope>
    <source>
        <strain evidence="1">CtVif31</strain>
    </source>
</reference>
<evidence type="ECO:0000313" key="1">
    <source>
        <dbReference type="EMBL" id="DAE13575.1"/>
    </source>
</evidence>
<organism evidence="1">
    <name type="scientific">Siphoviridae sp. ctVif31</name>
    <dbReference type="NCBI Taxonomy" id="2825532"/>
    <lineage>
        <taxon>Viruses</taxon>
        <taxon>Duplodnaviria</taxon>
        <taxon>Heunggongvirae</taxon>
        <taxon>Uroviricota</taxon>
        <taxon>Caudoviricetes</taxon>
    </lineage>
</organism>
<sequence>MFLKLKVSCNCRCSYYLNESISANKVSCPNCGKEHPYSKEILSMLHTANEIQDVFDSDGFDIKSITTEVIL</sequence>
<accession>A0A8S5Q2L6</accession>
<name>A0A8S5Q2L6_9CAUD</name>
<protein>
    <submittedName>
        <fullName evidence="1">Uncharacterized protein</fullName>
    </submittedName>
</protein>